<dbReference type="InterPro" id="IPR032812">
    <property type="entry name" value="SbsA_Ig"/>
</dbReference>
<dbReference type="HOGENOM" id="CLU_1218092_0_0_9"/>
<evidence type="ECO:0000256" key="1">
    <source>
        <dbReference type="ARBA" id="ARBA00022729"/>
    </source>
</evidence>
<keyword evidence="1 2" id="KW-0732">Signal</keyword>
<dbReference type="KEGG" id="ckr:CKR_1004"/>
<evidence type="ECO:0000313" key="4">
    <source>
        <dbReference type="EMBL" id="BAH06055.1"/>
    </source>
</evidence>
<name>B9E0N0_CLOK1</name>
<feature type="domain" description="SbsA Ig-like" evidence="3">
    <location>
        <begin position="49"/>
        <end position="135"/>
    </location>
</feature>
<organism evidence="4 5">
    <name type="scientific">Clostridium kluyveri (strain NBRC 12016)</name>
    <dbReference type="NCBI Taxonomy" id="583346"/>
    <lineage>
        <taxon>Bacteria</taxon>
        <taxon>Bacillati</taxon>
        <taxon>Bacillota</taxon>
        <taxon>Clostridia</taxon>
        <taxon>Eubacteriales</taxon>
        <taxon>Clostridiaceae</taxon>
        <taxon>Clostridium</taxon>
    </lineage>
</organism>
<dbReference type="Proteomes" id="UP000007969">
    <property type="component" value="Chromosome"/>
</dbReference>
<protein>
    <recommendedName>
        <fullName evidence="3">SbsA Ig-like domain-containing protein</fullName>
    </recommendedName>
</protein>
<gene>
    <name evidence="4" type="ordered locus">CKR_1004</name>
</gene>
<evidence type="ECO:0000313" key="5">
    <source>
        <dbReference type="Proteomes" id="UP000007969"/>
    </source>
</evidence>
<sequence>MLKGGAKLIKRIKKYSLIALTLFMFLCLSNGAVLAEDSDTVNLGTRTITDVNKTWTITFNNPIEFDSVAGNVEIRDVTTGNNVPISPVQGDNRSVVIVKAPSEGYTVGHNYLITVNKNIKLESGTPLSKTTTLNFIVASKEDNEYTLSADITVSPIISVFKQITVTSTNLPGASKYKIDENNKLFDIGETMASLISEDTVKVYICDSSGNVLGTADMDVSTTKNNISLKLQ</sequence>
<accession>B9E0N0</accession>
<dbReference type="EMBL" id="AP009049">
    <property type="protein sequence ID" value="BAH06055.1"/>
    <property type="molecule type" value="Genomic_DNA"/>
</dbReference>
<dbReference type="AlphaFoldDB" id="B9E0N0"/>
<reference evidence="5" key="1">
    <citation type="submission" date="2005-09" db="EMBL/GenBank/DDBJ databases">
        <title>Complete genome sequence of Clostridium kluyveri and comparative genomics of Clostridia species.</title>
        <authorList>
            <person name="Inui M."/>
            <person name="Nonaka H."/>
            <person name="Shinoda Y."/>
            <person name="Ikenaga Y."/>
            <person name="Abe M."/>
            <person name="Naito K."/>
            <person name="Vertes A.A."/>
            <person name="Yukawa H."/>
        </authorList>
    </citation>
    <scope>NUCLEOTIDE SEQUENCE [LARGE SCALE GENOMIC DNA]</scope>
    <source>
        <strain evidence="5">NBRC 12016</strain>
    </source>
</reference>
<proteinExistence type="predicted"/>
<dbReference type="Pfam" id="PF13205">
    <property type="entry name" value="Big_5"/>
    <property type="match status" value="1"/>
</dbReference>
<evidence type="ECO:0000256" key="2">
    <source>
        <dbReference type="SAM" id="SignalP"/>
    </source>
</evidence>
<evidence type="ECO:0000259" key="3">
    <source>
        <dbReference type="Pfam" id="PF13205"/>
    </source>
</evidence>
<feature type="signal peptide" evidence="2">
    <location>
        <begin position="1"/>
        <end position="35"/>
    </location>
</feature>
<feature type="chain" id="PRO_5002880727" description="SbsA Ig-like domain-containing protein" evidence="2">
    <location>
        <begin position="36"/>
        <end position="231"/>
    </location>
</feature>